<feature type="compositionally biased region" description="Polar residues" evidence="1">
    <location>
        <begin position="145"/>
        <end position="161"/>
    </location>
</feature>
<dbReference type="AlphaFoldDB" id="A0A4Q9Y1N8"/>
<reference evidence="3 4" key="1">
    <citation type="submission" date="2019-01" db="EMBL/GenBank/DDBJ databases">
        <title>Draft genome sequence of Lactobacillus paraplantarum OSY-TC318, a Producer of the novel lantibiotic Paraplantaracin TC318.</title>
        <authorList>
            <person name="Hussein W.E."/>
            <person name="Huang E."/>
            <person name="Yousef A.E."/>
        </authorList>
    </citation>
    <scope>NUCLEOTIDE SEQUENCE [LARGE SCALE GENOMIC DNA]</scope>
    <source>
        <strain evidence="3 4">OSY-TC318</strain>
    </source>
</reference>
<evidence type="ECO:0000313" key="3">
    <source>
        <dbReference type="EMBL" id="TBX44468.1"/>
    </source>
</evidence>
<dbReference type="InterPro" id="IPR046776">
    <property type="entry name" value="Pectate_lyase_5"/>
</dbReference>
<feature type="region of interest" description="Disordered" evidence="1">
    <location>
        <begin position="174"/>
        <end position="299"/>
    </location>
</feature>
<dbReference type="Pfam" id="PF20585">
    <property type="entry name" value="Pectate_lyase_5"/>
    <property type="match status" value="1"/>
</dbReference>
<accession>A0A4Q9Y1N8</accession>
<comment type="caution">
    <text evidence="3">The sequence shown here is derived from an EMBL/GenBank/DDBJ whole genome shotgun (WGS) entry which is preliminary data.</text>
</comment>
<sequence>MQRPRRLIMAWIGLLVLLMSLLVVNGGAIYATTTTTATPIKFKEPSTELVVGQPFTLQLTVPGSHEHQVMVTIPEALTVDQTKTRQANRANLAELDFDADNRKLTLTPSDSTASTTFDLVLSASEAKTYKVTAKALITGPALATTTDSAVASSEKPTTHTMTAEPITFTVAAGSAVDSPPEEASTESAREVSNESAREVSNESAREVSNESAREVSNDAESASSDSQDPTTDDSSATAKQAATTKHDDNNATNKSSEQSSSTTATSDPIADNDTATSRTAQADSEAERTSKATKATATKAASDITTAAIVINPDGSTTVSTYDDLKSAYTNTAVTTIKLGTNITHTSTSATELGTRTTSLTIDGQNHSLDLGIGNFTLGSTTTAQTMTVKNFSSIRGAIASGTSSGGAAGIIQSGTDGGANAGGARWTITVTDLITTSDVYRLVNAPGNQVNVSGAVTATTVAENMITGGMTFAANSTYIGRKANSSAANKAFFNFTATSTVGTGDRKVTIGSAANVNLLGSASDATRGIFYDQYDAVTVGTNAILTAKMYGNVYRAETANTFTANAGSKVTFENLATTSSNALYYVTPLIPLGNNSTFTVTGGELYITSSGSAPIFGGYMSGLSVLLDSPKAYDIKNTDFAILVQTGSIVETTIKSFKITNSNLSMWSLSLLNLLSASVTYQGITAIEQNGVLITNSGSVLPGLLTFSAARRIANTLSLPTVHFSSPYTSDLNAQLVTNADKKVRVRVITGYTESNGTQTPIYAGTGTATVKLTDDQGATQSGTTDSSGYVNFTLDHFPTAGATMTAQATTTYTSDPVTITVQDKTPPTPVTVKDGKIVADQKAIASGSTTTAGNILRYTVNGATAADSNGNAITATAASDGSWSLAMPATKLKANDVIQIFAKDSAGNENPVTSTTYHDATFAAATQYTVAPAIGPTAPTEPEHPGTTNTSGSENTGTGNTGELRLDYAPSQFNFGSVTTSMQPKTYAAQTINGVAKQWLQVSDNRLSTHGWTVTARQNSPFTSTSGVQLTGAKLHLPAGQTYNERATGQLKSYAVDLTTAEQPVFAAPATADVGKDLSTNVWQPTQVQLTVPGNTAQAGQTYNTTVTWTLTANVTN</sequence>
<feature type="compositionally biased region" description="Low complexity" evidence="1">
    <location>
        <begin position="948"/>
        <end position="965"/>
    </location>
</feature>
<proteinExistence type="predicted"/>
<feature type="region of interest" description="Disordered" evidence="1">
    <location>
        <begin position="145"/>
        <end position="164"/>
    </location>
</feature>
<gene>
    <name evidence="3" type="ORF">EUZ87_06225</name>
</gene>
<feature type="compositionally biased region" description="Low complexity" evidence="1">
    <location>
        <begin position="252"/>
        <end position="266"/>
    </location>
</feature>
<evidence type="ECO:0000256" key="1">
    <source>
        <dbReference type="SAM" id="MobiDB-lite"/>
    </source>
</evidence>
<dbReference type="InterPro" id="IPR013783">
    <property type="entry name" value="Ig-like_fold"/>
</dbReference>
<feature type="region of interest" description="Disordered" evidence="1">
    <location>
        <begin position="935"/>
        <end position="968"/>
    </location>
</feature>
<dbReference type="Proteomes" id="UP000292648">
    <property type="component" value="Unassembled WGS sequence"/>
</dbReference>
<dbReference type="Gene3D" id="2.60.40.10">
    <property type="entry name" value="Immunoglobulins"/>
    <property type="match status" value="1"/>
</dbReference>
<protein>
    <submittedName>
        <fullName evidence="3">WxL domain-containing protein</fullName>
    </submittedName>
</protein>
<dbReference type="EMBL" id="SEHH01000053">
    <property type="protein sequence ID" value="TBX44468.1"/>
    <property type="molecule type" value="Genomic_DNA"/>
</dbReference>
<feature type="domain" description="WxL" evidence="2">
    <location>
        <begin position="915"/>
        <end position="1115"/>
    </location>
</feature>
<organism evidence="3 4">
    <name type="scientific">Lactiplantibacillus paraplantarum</name>
    <dbReference type="NCBI Taxonomy" id="60520"/>
    <lineage>
        <taxon>Bacteria</taxon>
        <taxon>Bacillati</taxon>
        <taxon>Bacillota</taxon>
        <taxon>Bacilli</taxon>
        <taxon>Lactobacillales</taxon>
        <taxon>Lactobacillaceae</taxon>
        <taxon>Lactiplantibacillus</taxon>
    </lineage>
</organism>
<evidence type="ECO:0000313" key="4">
    <source>
        <dbReference type="Proteomes" id="UP000292648"/>
    </source>
</evidence>
<feature type="compositionally biased region" description="Polar residues" evidence="1">
    <location>
        <begin position="273"/>
        <end position="282"/>
    </location>
</feature>
<dbReference type="Pfam" id="PF13731">
    <property type="entry name" value="WxL"/>
    <property type="match status" value="1"/>
</dbReference>
<feature type="compositionally biased region" description="Low complexity" evidence="1">
    <location>
        <begin position="221"/>
        <end position="243"/>
    </location>
</feature>
<evidence type="ECO:0000259" key="2">
    <source>
        <dbReference type="Pfam" id="PF13731"/>
    </source>
</evidence>
<dbReference type="InterPro" id="IPR027994">
    <property type="entry name" value="WxL_dom"/>
</dbReference>
<name>A0A4Q9Y1N8_9LACO</name>
<feature type="compositionally biased region" description="Basic and acidic residues" evidence="1">
    <location>
        <begin position="187"/>
        <end position="216"/>
    </location>
</feature>